<keyword evidence="4" id="KW-1133">Transmembrane helix</keyword>
<proteinExistence type="predicted"/>
<dbReference type="InterPro" id="IPR019734">
    <property type="entry name" value="TPR_rpt"/>
</dbReference>
<dbReference type="GO" id="GO:0043565">
    <property type="term" value="F:sequence-specific DNA binding"/>
    <property type="evidence" value="ECO:0007669"/>
    <property type="project" value="InterPro"/>
</dbReference>
<evidence type="ECO:0000313" key="6">
    <source>
        <dbReference type="EMBL" id="GGW45313.1"/>
    </source>
</evidence>
<dbReference type="Gene3D" id="1.10.10.60">
    <property type="entry name" value="Homeodomain-like"/>
    <property type="match status" value="1"/>
</dbReference>
<dbReference type="InterPro" id="IPR009057">
    <property type="entry name" value="Homeodomain-like_sf"/>
</dbReference>
<protein>
    <recommendedName>
        <fullName evidence="5">HTH araC/xylS-type domain-containing protein</fullName>
    </recommendedName>
</protein>
<dbReference type="PROSITE" id="PS01124">
    <property type="entry name" value="HTH_ARAC_FAMILY_2"/>
    <property type="match status" value="1"/>
</dbReference>
<sequence length="511" mass="58983">MKWTTLILIFTWITSFSQNSEFDSIYNKITRNLVSTRPVTALVTTDYLYEISGNQIEQAKALMLKASILRQNGLTSEAIKVIEQADGLFSLSENYIYIARFNGLLSTLYRENGITSSGKRALQKAIEASKKIKSKNDALRFQGNLQQELAYYAMETGDHVHAIIYLKQGIEFFNKLNKNYDPNFHLATTHELLGKNYLLLKKPDSAFIYFDLALQNLQNSQNPKSPLKGFIYNGLGATYQYQDDFENAHIYYLKGLDVAETSNFYNLKVEVYKALMDYYRATNEDDNFILFSEKREKLINIARQTQKNIANKLIERLQEKENSIKFKNSSALFFGASLLGIIFVLGVYYYRSKLGISNFQGISVNNTPRNVETLTKIVEEKNYMSQETEKHILNKLKEFEDSNYFLDKNMSFSTLVGFINSNSKYLRQVLKNNKNTDYNHYINELRINYVVNKLKTNPDYLNYKISYLAEECGFSSHSKFSASFKNVTQLSPSEFIINLRDKATNINSDLT</sequence>
<dbReference type="SMART" id="SM00342">
    <property type="entry name" value="HTH_ARAC"/>
    <property type="match status" value="1"/>
</dbReference>
<keyword evidence="4" id="KW-0812">Transmembrane</keyword>
<dbReference type="Pfam" id="PF13181">
    <property type="entry name" value="TPR_8"/>
    <property type="match status" value="1"/>
</dbReference>
<evidence type="ECO:0000256" key="3">
    <source>
        <dbReference type="ARBA" id="ARBA00023163"/>
    </source>
</evidence>
<evidence type="ECO:0000313" key="7">
    <source>
        <dbReference type="Proteomes" id="UP000634668"/>
    </source>
</evidence>
<dbReference type="EMBL" id="BMWP01000027">
    <property type="protein sequence ID" value="GGW45313.1"/>
    <property type="molecule type" value="Genomic_DNA"/>
</dbReference>
<gene>
    <name evidence="6" type="ORF">GCM10007383_32070</name>
</gene>
<keyword evidence="2" id="KW-0238">DNA-binding</keyword>
<reference evidence="6" key="2">
    <citation type="submission" date="2020-09" db="EMBL/GenBank/DDBJ databases">
        <authorList>
            <person name="Sun Q."/>
            <person name="Kim S."/>
        </authorList>
    </citation>
    <scope>NUCLEOTIDE SEQUENCE</scope>
    <source>
        <strain evidence="6">KCTC 12113</strain>
    </source>
</reference>
<name>A0A918J326_9FLAO</name>
<dbReference type="Pfam" id="PF13424">
    <property type="entry name" value="TPR_12"/>
    <property type="match status" value="1"/>
</dbReference>
<evidence type="ECO:0000256" key="1">
    <source>
        <dbReference type="ARBA" id="ARBA00023015"/>
    </source>
</evidence>
<dbReference type="Gene3D" id="1.25.40.10">
    <property type="entry name" value="Tetratricopeptide repeat domain"/>
    <property type="match status" value="1"/>
</dbReference>
<keyword evidence="7" id="KW-1185">Reference proteome</keyword>
<dbReference type="SUPFAM" id="SSF48452">
    <property type="entry name" value="TPR-like"/>
    <property type="match status" value="1"/>
</dbReference>
<evidence type="ECO:0000256" key="2">
    <source>
        <dbReference type="ARBA" id="ARBA00023125"/>
    </source>
</evidence>
<dbReference type="SMART" id="SM00028">
    <property type="entry name" value="TPR"/>
    <property type="match status" value="4"/>
</dbReference>
<keyword evidence="1" id="KW-0805">Transcription regulation</keyword>
<evidence type="ECO:0000256" key="4">
    <source>
        <dbReference type="SAM" id="Phobius"/>
    </source>
</evidence>
<dbReference type="InterPro" id="IPR018060">
    <property type="entry name" value="HTH_AraC"/>
</dbReference>
<reference evidence="6" key="1">
    <citation type="journal article" date="2014" name="Int. J. Syst. Evol. Microbiol.">
        <title>Complete genome sequence of Corynebacterium casei LMG S-19264T (=DSM 44701T), isolated from a smear-ripened cheese.</title>
        <authorList>
            <consortium name="US DOE Joint Genome Institute (JGI-PGF)"/>
            <person name="Walter F."/>
            <person name="Albersmeier A."/>
            <person name="Kalinowski J."/>
            <person name="Ruckert C."/>
        </authorList>
    </citation>
    <scope>NUCLEOTIDE SEQUENCE</scope>
    <source>
        <strain evidence="6">KCTC 12113</strain>
    </source>
</reference>
<accession>A0A918J326</accession>
<evidence type="ECO:0000259" key="5">
    <source>
        <dbReference type="PROSITE" id="PS01124"/>
    </source>
</evidence>
<dbReference type="AlphaFoldDB" id="A0A918J326"/>
<dbReference type="RefSeq" id="WP_026814402.1">
    <property type="nucleotide sequence ID" value="NZ_BMWP01000027.1"/>
</dbReference>
<comment type="caution">
    <text evidence="6">The sequence shown here is derived from an EMBL/GenBank/DDBJ whole genome shotgun (WGS) entry which is preliminary data.</text>
</comment>
<keyword evidence="4" id="KW-0472">Membrane</keyword>
<feature type="transmembrane region" description="Helical" evidence="4">
    <location>
        <begin position="331"/>
        <end position="350"/>
    </location>
</feature>
<dbReference type="PANTHER" id="PTHR43280">
    <property type="entry name" value="ARAC-FAMILY TRANSCRIPTIONAL REGULATOR"/>
    <property type="match status" value="1"/>
</dbReference>
<dbReference type="PANTHER" id="PTHR43280:SF34">
    <property type="entry name" value="ARAC-FAMILY TRANSCRIPTIONAL REGULATOR"/>
    <property type="match status" value="1"/>
</dbReference>
<dbReference type="Pfam" id="PF12833">
    <property type="entry name" value="HTH_18"/>
    <property type="match status" value="1"/>
</dbReference>
<organism evidence="6 7">
    <name type="scientific">Arenibacter certesii</name>
    <dbReference type="NCBI Taxonomy" id="228955"/>
    <lineage>
        <taxon>Bacteria</taxon>
        <taxon>Pseudomonadati</taxon>
        <taxon>Bacteroidota</taxon>
        <taxon>Flavobacteriia</taxon>
        <taxon>Flavobacteriales</taxon>
        <taxon>Flavobacteriaceae</taxon>
        <taxon>Arenibacter</taxon>
    </lineage>
</organism>
<dbReference type="SUPFAM" id="SSF46689">
    <property type="entry name" value="Homeodomain-like"/>
    <property type="match status" value="1"/>
</dbReference>
<dbReference type="GO" id="GO:0003700">
    <property type="term" value="F:DNA-binding transcription factor activity"/>
    <property type="evidence" value="ECO:0007669"/>
    <property type="project" value="InterPro"/>
</dbReference>
<feature type="domain" description="HTH araC/xylS-type" evidence="5">
    <location>
        <begin position="394"/>
        <end position="498"/>
    </location>
</feature>
<dbReference type="InterPro" id="IPR011990">
    <property type="entry name" value="TPR-like_helical_dom_sf"/>
</dbReference>
<keyword evidence="3" id="KW-0804">Transcription</keyword>
<dbReference type="Proteomes" id="UP000634668">
    <property type="component" value="Unassembled WGS sequence"/>
</dbReference>